<keyword evidence="2" id="KW-0963">Cytoplasm</keyword>
<dbReference type="InterPro" id="IPR007275">
    <property type="entry name" value="YTH_domain"/>
</dbReference>
<dbReference type="PANTHER" id="PTHR12357:SF127">
    <property type="entry name" value="YTH DOMAIN-CONTAINING FAMILY PROTEIN"/>
    <property type="match status" value="1"/>
</dbReference>
<feature type="region of interest" description="Disordered" evidence="5">
    <location>
        <begin position="242"/>
        <end position="299"/>
    </location>
</feature>
<evidence type="ECO:0000259" key="6">
    <source>
        <dbReference type="PROSITE" id="PS50882"/>
    </source>
</evidence>
<comment type="similarity">
    <text evidence="4">Belongs to the YTHDF family.</text>
</comment>
<feature type="compositionally biased region" description="Polar residues" evidence="5">
    <location>
        <begin position="628"/>
        <end position="644"/>
    </location>
</feature>
<feature type="region of interest" description="Disordered" evidence="5">
    <location>
        <begin position="356"/>
        <end position="381"/>
    </location>
</feature>
<dbReference type="Gramene" id="TRITD3Av1G178230.3">
    <property type="protein sequence ID" value="TRITD3Av1G178230.3"/>
    <property type="gene ID" value="TRITD3Av1G178230"/>
</dbReference>
<feature type="compositionally biased region" description="Basic and acidic residues" evidence="5">
    <location>
        <begin position="615"/>
        <end position="625"/>
    </location>
</feature>
<sequence length="736" mass="80174">MEPKPNTALARKRILCSLPIHPELDLMHDPGLVFLLGSMGFVRALKLFSFSNHSSAGAIEEAVDNLTIDASTKASNGNLPAAKDVSSSDAISCISSADAASTAAKDAEMNQVTYMGDQGMCYYGYYYPGSFGGWDENSYYAGSNGLEMQPTVVQAENGSYLCYVPGYENGYTAYSPVVPGNGVDGQYVSKEPYYSAVVPVQDPSTPGMYAQPIAYGPELVPAYTWDPYVLLDGVQGHPVGVHQTNYPTRSNYPSNKHAVPSSKASRSTKYASGTTKGSSSAVDTVPTSANNHPSSKFANKVSGASITKGHLPSSKFVAHTNQGKGSFYQSKGINLNESGRNCNGNEKLKARSKLNEFGDRDVSDKPNDDSKNSLSPGADRFGLSGVQEVNDDIPSLVAVRRDSYNLPDFVTKYEQALFFVIKSYSEDDIHKSIKYNVWASTPNGNKRLDNAYKIAQERMAGKGTKCPVFLFFSVNASGQFCGVAEMLGPVDFNKSMNFWQQDKWNGFFPVKWHIIKDVPNPQFRHIILENNENKPVTNSRDTQEVKFLQGAEMLNIFKNFSCKTSILDDFDFYENRQKVMQDRRGKPLTTSLDHLTPKDEKPSESEKQAQSACNVEHHNAKRNEEQSNDVTTDVDTAKTSQKQINVDPADVDTAKTGQKQSNVDAADLDTTKTSEQSKVVAADVDTAKTSEGSNGVAADLDASNRSEEQSNKVTAAMLDDTGKRSEEQTSSVAAAG</sequence>
<gene>
    <name evidence="7" type="ORF">TRITD_3Av1G178230</name>
</gene>
<dbReference type="GO" id="GO:0061157">
    <property type="term" value="P:mRNA destabilization"/>
    <property type="evidence" value="ECO:0007669"/>
    <property type="project" value="TreeGrafter"/>
</dbReference>
<dbReference type="PANTHER" id="PTHR12357">
    <property type="entry name" value="YTH YT521-B HOMOLOGY DOMAIN-CONTAINING"/>
    <property type="match status" value="1"/>
</dbReference>
<evidence type="ECO:0000313" key="7">
    <source>
        <dbReference type="EMBL" id="VAH63265.1"/>
    </source>
</evidence>
<organism evidence="7 8">
    <name type="scientific">Triticum turgidum subsp. durum</name>
    <name type="common">Durum wheat</name>
    <name type="synonym">Triticum durum</name>
    <dbReference type="NCBI Taxonomy" id="4567"/>
    <lineage>
        <taxon>Eukaryota</taxon>
        <taxon>Viridiplantae</taxon>
        <taxon>Streptophyta</taxon>
        <taxon>Embryophyta</taxon>
        <taxon>Tracheophyta</taxon>
        <taxon>Spermatophyta</taxon>
        <taxon>Magnoliopsida</taxon>
        <taxon>Liliopsida</taxon>
        <taxon>Poales</taxon>
        <taxon>Poaceae</taxon>
        <taxon>BOP clade</taxon>
        <taxon>Pooideae</taxon>
        <taxon>Triticodae</taxon>
        <taxon>Triticeae</taxon>
        <taxon>Triticinae</taxon>
        <taxon>Triticum</taxon>
    </lineage>
</organism>
<dbReference type="GO" id="GO:1990247">
    <property type="term" value="F:N6-methyladenosine-containing RNA reader activity"/>
    <property type="evidence" value="ECO:0007669"/>
    <property type="project" value="UniProtKB-UniRule"/>
</dbReference>
<evidence type="ECO:0000256" key="3">
    <source>
        <dbReference type="ARBA" id="ARBA00022884"/>
    </source>
</evidence>
<dbReference type="EMBL" id="LT934115">
    <property type="protein sequence ID" value="VAH63265.1"/>
    <property type="molecule type" value="Genomic_DNA"/>
</dbReference>
<dbReference type="PROSITE" id="PS50882">
    <property type="entry name" value="YTH"/>
    <property type="match status" value="1"/>
</dbReference>
<feature type="domain" description="YTH" evidence="6">
    <location>
        <begin position="416"/>
        <end position="557"/>
    </location>
</feature>
<comment type="subcellular location">
    <subcellularLocation>
        <location evidence="1">Cytoplasm</location>
    </subcellularLocation>
</comment>
<keyword evidence="3 4" id="KW-0694">RNA-binding</keyword>
<dbReference type="OMA" id="YISKEPY"/>
<dbReference type="Proteomes" id="UP000324705">
    <property type="component" value="Chromosome 3A"/>
</dbReference>
<evidence type="ECO:0000256" key="4">
    <source>
        <dbReference type="RuleBase" id="RU369095"/>
    </source>
</evidence>
<comment type="function">
    <text evidence="4">Specifically recognizes and binds N6-methyladenosine (m6A)-containing RNAs, and regulates mRNA stability. M6A is a modification present at internal sites of mRNAs and some non-coding RNAs and plays a role in mRNA stability and processing.</text>
</comment>
<evidence type="ECO:0000256" key="1">
    <source>
        <dbReference type="ARBA" id="ARBA00004496"/>
    </source>
</evidence>
<proteinExistence type="inferred from homology"/>
<keyword evidence="8" id="KW-1185">Reference proteome</keyword>
<evidence type="ECO:0000313" key="8">
    <source>
        <dbReference type="Proteomes" id="UP000324705"/>
    </source>
</evidence>
<dbReference type="AlphaFoldDB" id="A0A9R0RP35"/>
<feature type="compositionally biased region" description="Polar residues" evidence="5">
    <location>
        <begin position="242"/>
        <end position="254"/>
    </location>
</feature>
<evidence type="ECO:0000256" key="2">
    <source>
        <dbReference type="ARBA" id="ARBA00022490"/>
    </source>
</evidence>
<feature type="compositionally biased region" description="Basic and acidic residues" evidence="5">
    <location>
        <begin position="356"/>
        <end position="371"/>
    </location>
</feature>
<protein>
    <recommendedName>
        <fullName evidence="4">YTH domain-containing family protein</fullName>
    </recommendedName>
</protein>
<dbReference type="Pfam" id="PF04146">
    <property type="entry name" value="YTH"/>
    <property type="match status" value="1"/>
</dbReference>
<evidence type="ECO:0000256" key="5">
    <source>
        <dbReference type="SAM" id="MobiDB-lite"/>
    </source>
</evidence>
<accession>A0A9R0RP35</accession>
<dbReference type="GO" id="GO:0003729">
    <property type="term" value="F:mRNA binding"/>
    <property type="evidence" value="ECO:0007669"/>
    <property type="project" value="UniProtKB-UniRule"/>
</dbReference>
<name>A0A9R0RP35_TRITD</name>
<dbReference type="InterPro" id="IPR045168">
    <property type="entry name" value="YTH_prot"/>
</dbReference>
<feature type="compositionally biased region" description="Basic and acidic residues" evidence="5">
    <location>
        <begin position="595"/>
        <end position="607"/>
    </location>
</feature>
<dbReference type="FunFam" id="3.10.590.10:FF:000001">
    <property type="entry name" value="YTH domain family 1, isoform CRA_a"/>
    <property type="match status" value="1"/>
</dbReference>
<reference evidence="7 8" key="1">
    <citation type="submission" date="2017-09" db="EMBL/GenBank/DDBJ databases">
        <authorList>
            <consortium name="International Durum Wheat Genome Sequencing Consortium (IDWGSC)"/>
            <person name="Milanesi L."/>
        </authorList>
    </citation>
    <scope>NUCLEOTIDE SEQUENCE [LARGE SCALE GENOMIC DNA]</scope>
    <source>
        <strain evidence="8">cv. Svevo</strain>
    </source>
</reference>
<dbReference type="CDD" id="cd21134">
    <property type="entry name" value="YTH"/>
    <property type="match status" value="1"/>
</dbReference>
<dbReference type="GO" id="GO:0005737">
    <property type="term" value="C:cytoplasm"/>
    <property type="evidence" value="ECO:0007669"/>
    <property type="project" value="UniProtKB-SubCell"/>
</dbReference>
<dbReference type="Gene3D" id="3.10.590.10">
    <property type="entry name" value="ph1033 like domains"/>
    <property type="match status" value="1"/>
</dbReference>
<feature type="region of interest" description="Disordered" evidence="5">
    <location>
        <begin position="580"/>
        <end position="736"/>
    </location>
</feature>
<feature type="compositionally biased region" description="Polar residues" evidence="5">
    <location>
        <begin position="262"/>
        <end position="299"/>
    </location>
</feature>